<dbReference type="STRING" id="1859473.BG261_02545"/>
<gene>
    <name evidence="2" type="ORF">BG261_02545</name>
</gene>
<evidence type="ECO:0000313" key="2">
    <source>
        <dbReference type="EMBL" id="OFI49476.1"/>
    </source>
</evidence>
<keyword evidence="3" id="KW-1185">Reference proteome</keyword>
<name>A0A1E8GN89_9LACT</name>
<keyword evidence="1" id="KW-0472">Membrane</keyword>
<evidence type="ECO:0000256" key="1">
    <source>
        <dbReference type="SAM" id="Phobius"/>
    </source>
</evidence>
<protein>
    <submittedName>
        <fullName evidence="2">Uncharacterized protein</fullName>
    </submittedName>
</protein>
<dbReference type="Proteomes" id="UP000178622">
    <property type="component" value="Unassembled WGS sequence"/>
</dbReference>
<evidence type="ECO:0000313" key="3">
    <source>
        <dbReference type="Proteomes" id="UP000178622"/>
    </source>
</evidence>
<keyword evidence="1" id="KW-1133">Transmembrane helix</keyword>
<dbReference type="RefSeq" id="WP_070791994.1">
    <property type="nucleotide sequence ID" value="NZ_MKIR01000012.1"/>
</dbReference>
<organism evidence="2 3">
    <name type="scientific">Floricoccus tropicus</name>
    <dbReference type="NCBI Taxonomy" id="1859473"/>
    <lineage>
        <taxon>Bacteria</taxon>
        <taxon>Bacillati</taxon>
        <taxon>Bacillota</taxon>
        <taxon>Bacilli</taxon>
        <taxon>Lactobacillales</taxon>
        <taxon>Streptococcaceae</taxon>
        <taxon>Floricoccus</taxon>
    </lineage>
</organism>
<sequence length="90" mass="10919">MPKPILTDEILEKYKEDEKYLDRRIKDEMMDDTKLVRKYDKLEQKLQKKQVNKSRRIENAKRDERDKSMNKWIVILVLLIIALAFAVLKL</sequence>
<dbReference type="AlphaFoldDB" id="A0A1E8GN89"/>
<dbReference type="InterPro" id="IPR047752">
    <property type="entry name" value="MacP"/>
</dbReference>
<accession>A0A1E8GN89</accession>
<dbReference type="Pfam" id="PF26336">
    <property type="entry name" value="MacP_activator"/>
    <property type="match status" value="1"/>
</dbReference>
<proteinExistence type="predicted"/>
<feature type="transmembrane region" description="Helical" evidence="1">
    <location>
        <begin position="72"/>
        <end position="88"/>
    </location>
</feature>
<dbReference type="OrthoDB" id="2243846at2"/>
<dbReference type="NCBIfam" id="NF038277">
    <property type="entry name" value="accessory_MacP"/>
    <property type="match status" value="1"/>
</dbReference>
<comment type="caution">
    <text evidence="2">The sequence shown here is derived from an EMBL/GenBank/DDBJ whole genome shotgun (WGS) entry which is preliminary data.</text>
</comment>
<dbReference type="EMBL" id="MKIR01000012">
    <property type="protein sequence ID" value="OFI49476.1"/>
    <property type="molecule type" value="Genomic_DNA"/>
</dbReference>
<keyword evidence="1" id="KW-0812">Transmembrane</keyword>
<reference evidence="3" key="1">
    <citation type="submission" date="2016-09" db="EMBL/GenBank/DDBJ databases">
        <title>Draft genome sequence of a novel species of the family Streptococcaceae isolated from flowers.</title>
        <authorList>
            <person name="Chuah L.-O."/>
            <person name="Yap K.-P."/>
            <person name="Thong K.L."/>
            <person name="Liong M.T."/>
            <person name="Ahmad R."/>
            <person name="Rusul G."/>
        </authorList>
    </citation>
    <scope>NUCLEOTIDE SEQUENCE [LARGE SCALE GENOMIC DNA]</scope>
    <source>
        <strain evidence="3">DF1</strain>
    </source>
</reference>